<protein>
    <submittedName>
        <fullName evidence="3">SET domain-containing protein</fullName>
    </submittedName>
</protein>
<organism evidence="3 4">
    <name type="scientific">Macrophomina phaseolina</name>
    <dbReference type="NCBI Taxonomy" id="35725"/>
    <lineage>
        <taxon>Eukaryota</taxon>
        <taxon>Fungi</taxon>
        <taxon>Dikarya</taxon>
        <taxon>Ascomycota</taxon>
        <taxon>Pezizomycotina</taxon>
        <taxon>Dothideomycetes</taxon>
        <taxon>Dothideomycetes incertae sedis</taxon>
        <taxon>Botryosphaeriales</taxon>
        <taxon>Botryosphaeriaceae</taxon>
        <taxon>Macrophomina</taxon>
    </lineage>
</organism>
<proteinExistence type="predicted"/>
<feature type="region of interest" description="Disordered" evidence="1">
    <location>
        <begin position="77"/>
        <end position="179"/>
    </location>
</feature>
<sequence length="624" mass="69851">MASPSDEAAEISAHILRSIQQQLAAVLREQLLASDGLVKPALRIEGIIHEAWEGAGPQVLPRRIDLGSIDIAAIRAASSTPRTPAPTNDSATPAGGPDNGTLAVSRPQRARRPPPRDYVSDPEPACKRRKETGGLRLSRPSNAPNADGPEDAEPAPVRQIEPETRKFPQRKKVAPKVRPMQPSTLDRLIVGIWEQIHGSISFDPQIVVDQWNEPQPVPKSIESSSTASPMHVTALGPVSTAFSRMNVLCRKVTTASRCCRSLEVIVQAYWIQCFEARVQALCDANPQQSVTKSRKAALMEACQDFGWSEKDLRNKMAIWRGYYEIKEAAGWVALVFAGMGIYRFCKYRISFDKDAMQRLASLRSRFEVAADTLQPQWRQLLSFIGEPSERIYQGHPHDWVVEDNSRPIPLALTYLKWDPNFAYEHIDSSIVDVAKWGFSDPREISSDKPRQSFICTVCGEMQADDPAVNCCRCFPNLYGGPRNPCPVQVFRTPNGRNNGLIACCPFERGIAIGEFVGLVTKGLSNMDVMQGETNGRTYQIWQGRQGNYTRFVNHSCNPNSQFEKFTWLGVQRIILVSKGIDPGQEITVDYSGRYWTNLDKDCLCGESCCRYRNRERRVEAREPE</sequence>
<evidence type="ECO:0000259" key="2">
    <source>
        <dbReference type="PROSITE" id="PS50280"/>
    </source>
</evidence>
<dbReference type="Pfam" id="PF00856">
    <property type="entry name" value="SET"/>
    <property type="match status" value="1"/>
</dbReference>
<dbReference type="PROSITE" id="PS50280">
    <property type="entry name" value="SET"/>
    <property type="match status" value="1"/>
</dbReference>
<accession>A0ABQ8GF31</accession>
<dbReference type="SUPFAM" id="SSF82199">
    <property type="entry name" value="SET domain"/>
    <property type="match status" value="1"/>
</dbReference>
<dbReference type="EMBL" id="JAGTJR010000009">
    <property type="protein sequence ID" value="KAH7054215.1"/>
    <property type="molecule type" value="Genomic_DNA"/>
</dbReference>
<reference evidence="3 4" key="1">
    <citation type="journal article" date="2021" name="Nat. Commun.">
        <title>Genetic determinants of endophytism in the Arabidopsis root mycobiome.</title>
        <authorList>
            <person name="Mesny F."/>
            <person name="Miyauchi S."/>
            <person name="Thiergart T."/>
            <person name="Pickel B."/>
            <person name="Atanasova L."/>
            <person name="Karlsson M."/>
            <person name="Huettel B."/>
            <person name="Barry K.W."/>
            <person name="Haridas S."/>
            <person name="Chen C."/>
            <person name="Bauer D."/>
            <person name="Andreopoulos W."/>
            <person name="Pangilinan J."/>
            <person name="LaButti K."/>
            <person name="Riley R."/>
            <person name="Lipzen A."/>
            <person name="Clum A."/>
            <person name="Drula E."/>
            <person name="Henrissat B."/>
            <person name="Kohler A."/>
            <person name="Grigoriev I.V."/>
            <person name="Martin F.M."/>
            <person name="Hacquard S."/>
        </authorList>
    </citation>
    <scope>NUCLEOTIDE SEQUENCE [LARGE SCALE GENOMIC DNA]</scope>
    <source>
        <strain evidence="3 4">MPI-SDFR-AT-0080</strain>
    </source>
</reference>
<comment type="caution">
    <text evidence="3">The sequence shown here is derived from an EMBL/GenBank/DDBJ whole genome shotgun (WGS) entry which is preliminary data.</text>
</comment>
<feature type="domain" description="SET" evidence="2">
    <location>
        <begin position="485"/>
        <end position="591"/>
    </location>
</feature>
<dbReference type="InterPro" id="IPR001214">
    <property type="entry name" value="SET_dom"/>
</dbReference>
<dbReference type="InterPro" id="IPR046341">
    <property type="entry name" value="SET_dom_sf"/>
</dbReference>
<dbReference type="PANTHER" id="PTHR47250:SF3">
    <property type="entry name" value="HISTONE-LYSINE N-METHYLTRANSFERASE SET-6"/>
    <property type="match status" value="1"/>
</dbReference>
<evidence type="ECO:0000313" key="4">
    <source>
        <dbReference type="Proteomes" id="UP000774617"/>
    </source>
</evidence>
<feature type="compositionally biased region" description="Polar residues" evidence="1">
    <location>
        <begin position="80"/>
        <end position="91"/>
    </location>
</feature>
<dbReference type="Gene3D" id="2.170.270.10">
    <property type="entry name" value="SET domain"/>
    <property type="match status" value="1"/>
</dbReference>
<evidence type="ECO:0000256" key="1">
    <source>
        <dbReference type="SAM" id="MobiDB-lite"/>
    </source>
</evidence>
<keyword evidence="4" id="KW-1185">Reference proteome</keyword>
<dbReference type="Proteomes" id="UP000774617">
    <property type="component" value="Unassembled WGS sequence"/>
</dbReference>
<dbReference type="SMART" id="SM00317">
    <property type="entry name" value="SET"/>
    <property type="match status" value="1"/>
</dbReference>
<name>A0ABQ8GF31_9PEZI</name>
<evidence type="ECO:0000313" key="3">
    <source>
        <dbReference type="EMBL" id="KAH7054215.1"/>
    </source>
</evidence>
<dbReference type="PANTHER" id="PTHR47250">
    <property type="entry name" value="HISTONE-LYSINE N-METHYLTRANSFERASE SET-6"/>
    <property type="match status" value="1"/>
</dbReference>
<gene>
    <name evidence="3" type="ORF">B0J12DRAFT_656866</name>
</gene>
<dbReference type="InterPro" id="IPR053105">
    <property type="entry name" value="Class_V-like_SAM-MTase"/>
</dbReference>